<dbReference type="EMBL" id="JAASRO010000001">
    <property type="protein sequence ID" value="NIK59010.1"/>
    <property type="molecule type" value="Genomic_DNA"/>
</dbReference>
<accession>A0A7X5VD29</accession>
<dbReference type="RefSeq" id="WP_167210207.1">
    <property type="nucleotide sequence ID" value="NZ_JAASRO010000001.1"/>
</dbReference>
<organism evidence="1 2">
    <name type="scientific">Kribbella shirazensis</name>
    <dbReference type="NCBI Taxonomy" id="1105143"/>
    <lineage>
        <taxon>Bacteria</taxon>
        <taxon>Bacillati</taxon>
        <taxon>Actinomycetota</taxon>
        <taxon>Actinomycetes</taxon>
        <taxon>Propionibacteriales</taxon>
        <taxon>Kribbellaceae</taxon>
        <taxon>Kribbella</taxon>
    </lineage>
</organism>
<protein>
    <submittedName>
        <fullName evidence="1">Uncharacterized protein</fullName>
    </submittedName>
</protein>
<evidence type="ECO:0000313" key="1">
    <source>
        <dbReference type="EMBL" id="NIK59010.1"/>
    </source>
</evidence>
<evidence type="ECO:0000313" key="2">
    <source>
        <dbReference type="Proteomes" id="UP000555407"/>
    </source>
</evidence>
<dbReference type="AlphaFoldDB" id="A0A7X5VD29"/>
<proteinExistence type="predicted"/>
<reference evidence="1 2" key="1">
    <citation type="submission" date="2020-03" db="EMBL/GenBank/DDBJ databases">
        <title>Sequencing the genomes of 1000 actinobacteria strains.</title>
        <authorList>
            <person name="Klenk H.-P."/>
        </authorList>
    </citation>
    <scope>NUCLEOTIDE SEQUENCE [LARGE SCALE GENOMIC DNA]</scope>
    <source>
        <strain evidence="1 2">DSM 45490</strain>
    </source>
</reference>
<dbReference type="Proteomes" id="UP000555407">
    <property type="component" value="Unassembled WGS sequence"/>
</dbReference>
<comment type="caution">
    <text evidence="1">The sequence shown here is derived from an EMBL/GenBank/DDBJ whole genome shotgun (WGS) entry which is preliminary data.</text>
</comment>
<sequence>MTKNKVGLAIRELHRSENDLAAELLQASSRHKAEHDIFYLGRDLARWSQDHVRELARHGKNYDVELDAEPHDEPRLLATVRQKGAELIGGHHDPALLLLKDLREIHRKAAGVSLDWEVLAQTAQALKDSELLALTKACHPQTLRQLRWANASLKANAAQIMVTP</sequence>
<gene>
    <name evidence="1" type="ORF">BJY22_004727</name>
</gene>
<keyword evidence="2" id="KW-1185">Reference proteome</keyword>
<name>A0A7X5VD29_9ACTN</name>